<evidence type="ECO:0000313" key="2">
    <source>
        <dbReference type="Proteomes" id="UP000223157"/>
    </source>
</evidence>
<proteinExistence type="predicted"/>
<accession>A0A0A0YRW5</accession>
<name>A0A0A0YRW5_9CAUD</name>
<dbReference type="EMBL" id="KM881426">
    <property type="protein sequence ID" value="AIX12690.1"/>
    <property type="molecule type" value="Genomic_DNA"/>
</dbReference>
<protein>
    <submittedName>
        <fullName evidence="1">Uncharacterized protein</fullName>
    </submittedName>
</protein>
<organism evidence="1 2">
    <name type="scientific">Mycobacterium phage ZygoTaiga</name>
    <dbReference type="NCBI Taxonomy" id="1566994"/>
    <lineage>
        <taxon>Viruses</taxon>
        <taxon>Duplodnaviria</taxon>
        <taxon>Heunggongvirae</taxon>
        <taxon>Uroviricota</taxon>
        <taxon>Caudoviricetes</taxon>
        <taxon>Ceeclamvirinae</taxon>
        <taxon>Bixzunavirus</taxon>
        <taxon>Bixzunavirus Bxz1</taxon>
    </lineage>
</organism>
<reference evidence="1 2" key="1">
    <citation type="submission" date="2014-10" db="EMBL/GenBank/DDBJ databases">
        <authorList>
            <person name="Aguirre C.A."/>
            <person name="Archer J.A."/>
            <person name="Bates T."/>
            <person name="Ion J.M."/>
            <person name="Krejcarek O.E."/>
            <person name="Mitchell C.L."/>
            <person name="Montgomery E.A."/>
            <person name="Soder N.A."/>
            <person name="Verduzco J.A."/>
            <person name="Scherer A.E."/>
            <person name="Westholm D.E."/>
            <person name="Serrano M.G."/>
            <person name="Buck G."/>
            <person name="Lee V."/>
            <person name="Wang Y."/>
            <person name="Carvalho R."/>
            <person name="Voegtly L."/>
            <person name="Shi R."/>
            <person name="Duckworth R."/>
            <person name="Johnson A."/>
            <person name="Loviza R."/>
            <person name="Walstead R."/>
            <person name="Shah Z."/>
            <person name="Kiflezghi M."/>
            <person name="Wade K."/>
            <person name="Anders K.R."/>
            <person name="Braun M.A."/>
            <person name="Delesalle V.A."/>
            <person name="Hughes L.E."/>
            <person name="Ware V.C."/>
            <person name="Bradley K.W."/>
            <person name="Barker L.P."/>
            <person name="Asai D.J."/>
            <person name="Bowman C.A."/>
            <person name="Russell D.A."/>
            <person name="Pope W.H."/>
            <person name="Jacobs-Sera D."/>
            <person name="Hendrix R.W."/>
            <person name="Hatfull G.F."/>
        </authorList>
    </citation>
    <scope>NUCLEOTIDE SEQUENCE [LARGE SCALE GENOMIC DNA]</scope>
</reference>
<dbReference type="Proteomes" id="UP000223157">
    <property type="component" value="Genome"/>
</dbReference>
<sequence>MDDEAMTDTLLAPDLADLVDMKSQPACECKSSLADEDEWEECPHAATWCAVSRCCALTLLICDDHRLWYLDYVAKMSVHQSWVFICGRCRAAMQGNPFVSLERL</sequence>
<gene>
    <name evidence="1" type="ORF">PBI_ZYGOTAIGA_9</name>
</gene>
<evidence type="ECO:0000313" key="1">
    <source>
        <dbReference type="EMBL" id="AIX12690.1"/>
    </source>
</evidence>